<accession>A0ABV2BPZ9</accession>
<dbReference type="Pfam" id="PF00753">
    <property type="entry name" value="Lactamase_B"/>
    <property type="match status" value="1"/>
</dbReference>
<dbReference type="InterPro" id="IPR001279">
    <property type="entry name" value="Metallo-B-lactamas"/>
</dbReference>
<evidence type="ECO:0000313" key="2">
    <source>
        <dbReference type="Proteomes" id="UP001548189"/>
    </source>
</evidence>
<dbReference type="InterPro" id="IPR050662">
    <property type="entry name" value="Sec-metab_biosynth-thioest"/>
</dbReference>
<dbReference type="PANTHER" id="PTHR23131">
    <property type="entry name" value="ENDORIBONUCLEASE LACTB2"/>
    <property type="match status" value="1"/>
</dbReference>
<comment type="caution">
    <text evidence="1">The sequence shown here is derived from an EMBL/GenBank/DDBJ whole genome shotgun (WGS) entry which is preliminary data.</text>
</comment>
<dbReference type="Gene3D" id="3.60.15.10">
    <property type="entry name" value="Ribonuclease Z/Hydroxyacylglutathione hydrolase-like"/>
    <property type="match status" value="1"/>
</dbReference>
<dbReference type="PANTHER" id="PTHR23131:SF0">
    <property type="entry name" value="ENDORIBONUCLEASE LACTB2"/>
    <property type="match status" value="1"/>
</dbReference>
<name>A0ABV2BPZ9_9GAMM</name>
<gene>
    <name evidence="1" type="ORF">ABVT43_02540</name>
</gene>
<dbReference type="SUPFAM" id="SSF56281">
    <property type="entry name" value="Metallo-hydrolase/oxidoreductase"/>
    <property type="match status" value="1"/>
</dbReference>
<dbReference type="SMART" id="SM00849">
    <property type="entry name" value="Lactamase_B"/>
    <property type="match status" value="1"/>
</dbReference>
<protein>
    <submittedName>
        <fullName evidence="1">MBL fold metallo-hydrolase</fullName>
    </submittedName>
</protein>
<sequence>MKQRMIFNIKQVLKHALSIGLSTSLFLITIHASATENSKASIDRLKISPQLWVFRVNTAKGNTNTLVYHDKSDTLLIDPNFNHTTALIKAQLDELNASNVTHISISHLHRDHTEQLADFIQPATQLFLSAEQYADLKTETEMLKNTQLVSRQTTLKINNNLIQLIKLPYLKGHTTGDLVFYFSAEQALYVGDYLFTHGYPIIDKNIGDINGYFNNLDYMTAQFPADTLVIPGHSSISPQPAETFTMSQFKQRISLLKQSVCYINQAKTKGLSLSSIQQQGLPQKFSALNQDAVFVKENKWIANVYQQTIKICENFE</sequence>
<dbReference type="InterPro" id="IPR036866">
    <property type="entry name" value="RibonucZ/Hydroxyglut_hydro"/>
</dbReference>
<dbReference type="Proteomes" id="UP001548189">
    <property type="component" value="Unassembled WGS sequence"/>
</dbReference>
<proteinExistence type="predicted"/>
<dbReference type="EMBL" id="JBEVCJ010000002">
    <property type="protein sequence ID" value="MET1253996.1"/>
    <property type="molecule type" value="Genomic_DNA"/>
</dbReference>
<evidence type="ECO:0000313" key="1">
    <source>
        <dbReference type="EMBL" id="MET1253996.1"/>
    </source>
</evidence>
<reference evidence="1 2" key="1">
    <citation type="submission" date="2024-06" db="EMBL/GenBank/DDBJ databases">
        <authorList>
            <person name="Li F."/>
        </authorList>
    </citation>
    <scope>NUCLEOTIDE SEQUENCE [LARGE SCALE GENOMIC DNA]</scope>
    <source>
        <strain evidence="1 2">GXAS 311</strain>
    </source>
</reference>
<organism evidence="1 2">
    <name type="scientific">Aliikangiella maris</name>
    <dbReference type="NCBI Taxonomy" id="3162458"/>
    <lineage>
        <taxon>Bacteria</taxon>
        <taxon>Pseudomonadati</taxon>
        <taxon>Pseudomonadota</taxon>
        <taxon>Gammaproteobacteria</taxon>
        <taxon>Oceanospirillales</taxon>
        <taxon>Pleioneaceae</taxon>
        <taxon>Aliikangiella</taxon>
    </lineage>
</organism>
<keyword evidence="2" id="KW-1185">Reference proteome</keyword>